<keyword evidence="6" id="KW-0406">Ion transport</keyword>
<dbReference type="GO" id="GO:0031966">
    <property type="term" value="C:mitochondrial membrane"/>
    <property type="evidence" value="ECO:0007669"/>
    <property type="project" value="UniProtKB-SubCell"/>
</dbReference>
<keyword evidence="3" id="KW-0813">Transport</keyword>
<evidence type="ECO:0000313" key="12">
    <source>
        <dbReference type="Proteomes" id="UP000515145"/>
    </source>
</evidence>
<evidence type="ECO:0000256" key="11">
    <source>
        <dbReference type="SAM" id="Phobius"/>
    </source>
</evidence>
<keyword evidence="11" id="KW-0812">Transmembrane</keyword>
<sequence length="350" mass="38418">MSSEVCPFCGKTYKRLKSHLPHCKAAPSSKTPPTKHEVTASQTAASLSKPAAAKAKKSTQAEKVSSALKKTAAASPSPNKPKKQTLHALREAAKKASEDLPPDSRTADKSAHAEPKDAPKKSKKAAQTVPTAHEEHRFWEDSDMKARITVQDVRATLGRTTRSRPSILSQIEAAEVPVRPPVENQTLSEKRPAEKSKQLAALIALREPASPSQLRLPPPAAPLLPAVQSAPPAVSLKVTGLLHFPLTPLSEPGTKKQHAAVSQAEGALTHRSLGQVRLKELPDWLARKAPTHPRDVIDMMHRGWQWYYRKYIDVKKGGVAGVGMLLAGYCVLSYTWNYPHIKHDRWRKYH</sequence>
<evidence type="ECO:0000256" key="1">
    <source>
        <dbReference type="ARBA" id="ARBA00004325"/>
    </source>
</evidence>
<feature type="region of interest" description="Disordered" evidence="10">
    <location>
        <begin position="21"/>
        <end position="140"/>
    </location>
</feature>
<dbReference type="GO" id="GO:0046933">
    <property type="term" value="F:proton-transporting ATP synthase activity, rotational mechanism"/>
    <property type="evidence" value="ECO:0007669"/>
    <property type="project" value="TreeGrafter"/>
</dbReference>
<dbReference type="AlphaFoldDB" id="A0A6P7IGG4"/>
<keyword evidence="11" id="KW-1133">Transmembrane helix</keyword>
<keyword evidence="9" id="KW-0066">ATP synthesis</keyword>
<evidence type="ECO:0000256" key="3">
    <source>
        <dbReference type="ARBA" id="ARBA00022448"/>
    </source>
</evidence>
<organism evidence="12 13">
    <name type="scientific">Parambassis ranga</name>
    <name type="common">Indian glassy fish</name>
    <dbReference type="NCBI Taxonomy" id="210632"/>
    <lineage>
        <taxon>Eukaryota</taxon>
        <taxon>Metazoa</taxon>
        <taxon>Chordata</taxon>
        <taxon>Craniata</taxon>
        <taxon>Vertebrata</taxon>
        <taxon>Euteleostomi</taxon>
        <taxon>Actinopterygii</taxon>
        <taxon>Neopterygii</taxon>
        <taxon>Teleostei</taxon>
        <taxon>Neoteleostei</taxon>
        <taxon>Acanthomorphata</taxon>
        <taxon>Ovalentaria</taxon>
        <taxon>Ambassidae</taxon>
        <taxon>Parambassis</taxon>
    </lineage>
</organism>
<evidence type="ECO:0000313" key="13">
    <source>
        <dbReference type="RefSeq" id="XP_028263821.1"/>
    </source>
</evidence>
<accession>A0A6P7IGG4</accession>
<dbReference type="GO" id="GO:0045259">
    <property type="term" value="C:proton-transporting ATP synthase complex"/>
    <property type="evidence" value="ECO:0007669"/>
    <property type="project" value="UniProtKB-KW"/>
</dbReference>
<feature type="compositionally biased region" description="Basic and acidic residues" evidence="10">
    <location>
        <begin position="105"/>
        <end position="120"/>
    </location>
</feature>
<dbReference type="PANTHER" id="PTHR13080:SF13">
    <property type="entry name" value="ATP SYNTHASE SUBUNIT F, MITOCHONDRIAL"/>
    <property type="match status" value="1"/>
</dbReference>
<dbReference type="Pfam" id="PF10206">
    <property type="entry name" value="WRW"/>
    <property type="match status" value="1"/>
</dbReference>
<evidence type="ECO:0000256" key="9">
    <source>
        <dbReference type="ARBA" id="ARBA00023310"/>
    </source>
</evidence>
<evidence type="ECO:0000256" key="2">
    <source>
        <dbReference type="ARBA" id="ARBA00005895"/>
    </source>
</evidence>
<dbReference type="InParanoid" id="A0A6P7IGG4"/>
<comment type="similarity">
    <text evidence="2">Belongs to the ATPase F chain family.</text>
</comment>
<evidence type="ECO:0000256" key="4">
    <source>
        <dbReference type="ARBA" id="ARBA00022547"/>
    </source>
</evidence>
<feature type="compositionally biased region" description="Basic and acidic residues" evidence="10">
    <location>
        <begin position="88"/>
        <end position="98"/>
    </location>
</feature>
<name>A0A6P7IGG4_9TELE</name>
<keyword evidence="8 11" id="KW-0472">Membrane</keyword>
<keyword evidence="5" id="KW-0375">Hydrogen ion transport</keyword>
<dbReference type="Proteomes" id="UP000515145">
    <property type="component" value="Chromosome 6"/>
</dbReference>
<feature type="transmembrane region" description="Helical" evidence="11">
    <location>
        <begin position="318"/>
        <end position="338"/>
    </location>
</feature>
<feature type="compositionally biased region" description="Low complexity" evidence="10">
    <location>
        <begin position="44"/>
        <end position="53"/>
    </location>
</feature>
<dbReference type="PANTHER" id="PTHR13080">
    <property type="entry name" value="ATP SYNTHASE F CHAIN, MITOCHONDRIAL-RELATED"/>
    <property type="match status" value="1"/>
</dbReference>
<keyword evidence="4" id="KW-0138">CF(0)</keyword>
<evidence type="ECO:0000256" key="10">
    <source>
        <dbReference type="SAM" id="MobiDB-lite"/>
    </source>
</evidence>
<comment type="subcellular location">
    <subcellularLocation>
        <location evidence="1">Mitochondrion membrane</location>
    </subcellularLocation>
</comment>
<gene>
    <name evidence="13" type="primary">LOC114437371</name>
</gene>
<keyword evidence="7" id="KW-0496">Mitochondrion</keyword>
<evidence type="ECO:0000256" key="6">
    <source>
        <dbReference type="ARBA" id="ARBA00023065"/>
    </source>
</evidence>
<reference evidence="13" key="1">
    <citation type="submission" date="2025-08" db="UniProtKB">
        <authorList>
            <consortium name="RefSeq"/>
        </authorList>
    </citation>
    <scope>IDENTIFICATION</scope>
</reference>
<dbReference type="InterPro" id="IPR019344">
    <property type="entry name" value="F1F0-ATPsyn_F_prd"/>
</dbReference>
<dbReference type="OrthoDB" id="8921675at2759"/>
<proteinExistence type="inferred from homology"/>
<dbReference type="GeneID" id="114437371"/>
<evidence type="ECO:0000256" key="7">
    <source>
        <dbReference type="ARBA" id="ARBA00023128"/>
    </source>
</evidence>
<dbReference type="GO" id="GO:0042776">
    <property type="term" value="P:proton motive force-driven mitochondrial ATP synthesis"/>
    <property type="evidence" value="ECO:0007669"/>
    <property type="project" value="TreeGrafter"/>
</dbReference>
<dbReference type="RefSeq" id="XP_028263821.1">
    <property type="nucleotide sequence ID" value="XM_028408020.1"/>
</dbReference>
<keyword evidence="12" id="KW-1185">Reference proteome</keyword>
<protein>
    <submittedName>
        <fullName evidence="13">Uncharacterized protein LOC114437371</fullName>
    </submittedName>
</protein>
<evidence type="ECO:0000256" key="8">
    <source>
        <dbReference type="ARBA" id="ARBA00023136"/>
    </source>
</evidence>
<evidence type="ECO:0000256" key="5">
    <source>
        <dbReference type="ARBA" id="ARBA00022781"/>
    </source>
</evidence>